<evidence type="ECO:0000313" key="7">
    <source>
        <dbReference type="EMBL" id="MCR2044558.1"/>
    </source>
</evidence>
<dbReference type="GO" id="GO:0016020">
    <property type="term" value="C:membrane"/>
    <property type="evidence" value="ECO:0007669"/>
    <property type="project" value="UniProtKB-SubCell"/>
</dbReference>
<evidence type="ECO:0000259" key="6">
    <source>
        <dbReference type="Pfam" id="PF00999"/>
    </source>
</evidence>
<dbReference type="Pfam" id="PF00999">
    <property type="entry name" value="Na_H_Exchanger"/>
    <property type="match status" value="1"/>
</dbReference>
<dbReference type="Gene3D" id="1.20.1530.20">
    <property type="match status" value="1"/>
</dbReference>
<keyword evidence="2 5" id="KW-0812">Transmembrane</keyword>
<feature type="transmembrane region" description="Helical" evidence="5">
    <location>
        <begin position="12"/>
        <end position="28"/>
    </location>
</feature>
<gene>
    <name evidence="7" type="ORF">NSA23_10595</name>
</gene>
<name>A0A9X2MJA4_9FIRM</name>
<dbReference type="RefSeq" id="WP_257490528.1">
    <property type="nucleotide sequence ID" value="NZ_JANJZL010000007.1"/>
</dbReference>
<protein>
    <submittedName>
        <fullName evidence="7">Cation:proton antiporter</fullName>
    </submittedName>
</protein>
<evidence type="ECO:0000313" key="8">
    <source>
        <dbReference type="Proteomes" id="UP001142078"/>
    </source>
</evidence>
<evidence type="ECO:0000256" key="3">
    <source>
        <dbReference type="ARBA" id="ARBA00022989"/>
    </source>
</evidence>
<feature type="transmembrane region" description="Helical" evidence="5">
    <location>
        <begin position="158"/>
        <end position="181"/>
    </location>
</feature>
<dbReference type="Proteomes" id="UP001142078">
    <property type="component" value="Unassembled WGS sequence"/>
</dbReference>
<keyword evidence="3 5" id="KW-1133">Transmembrane helix</keyword>
<feature type="transmembrane region" description="Helical" evidence="5">
    <location>
        <begin position="97"/>
        <end position="120"/>
    </location>
</feature>
<dbReference type="AlphaFoldDB" id="A0A9X2MJA4"/>
<feature type="transmembrane region" description="Helical" evidence="5">
    <location>
        <begin position="68"/>
        <end position="85"/>
    </location>
</feature>
<comment type="subcellular location">
    <subcellularLocation>
        <location evidence="1">Membrane</location>
        <topology evidence="1">Multi-pass membrane protein</topology>
    </subcellularLocation>
</comment>
<feature type="domain" description="Cation/H+ exchanger transmembrane" evidence="6">
    <location>
        <begin position="26"/>
        <end position="373"/>
    </location>
</feature>
<dbReference type="InterPro" id="IPR006153">
    <property type="entry name" value="Cation/H_exchanger_TM"/>
</dbReference>
<evidence type="ECO:0000256" key="1">
    <source>
        <dbReference type="ARBA" id="ARBA00004141"/>
    </source>
</evidence>
<keyword evidence="4 5" id="KW-0472">Membrane</keyword>
<dbReference type="EMBL" id="JANJZL010000007">
    <property type="protein sequence ID" value="MCR2044558.1"/>
    <property type="molecule type" value="Genomic_DNA"/>
</dbReference>
<feature type="transmembrane region" description="Helical" evidence="5">
    <location>
        <begin position="229"/>
        <end position="262"/>
    </location>
</feature>
<evidence type="ECO:0000256" key="2">
    <source>
        <dbReference type="ARBA" id="ARBA00022692"/>
    </source>
</evidence>
<feature type="transmembrane region" description="Helical" evidence="5">
    <location>
        <begin position="40"/>
        <end position="62"/>
    </location>
</feature>
<keyword evidence="8" id="KW-1185">Reference proteome</keyword>
<dbReference type="InterPro" id="IPR038770">
    <property type="entry name" value="Na+/solute_symporter_sf"/>
</dbReference>
<evidence type="ECO:0000256" key="5">
    <source>
        <dbReference type="SAM" id="Phobius"/>
    </source>
</evidence>
<proteinExistence type="predicted"/>
<organism evidence="7 8">
    <name type="scientific">Anaerosalibacter massiliensis</name>
    <dbReference type="NCBI Taxonomy" id="1347392"/>
    <lineage>
        <taxon>Bacteria</taxon>
        <taxon>Bacillati</taxon>
        <taxon>Bacillota</taxon>
        <taxon>Tissierellia</taxon>
        <taxon>Tissierellales</taxon>
        <taxon>Sporanaerobacteraceae</taxon>
        <taxon>Anaerosalibacter</taxon>
    </lineage>
</organism>
<reference evidence="7" key="1">
    <citation type="submission" date="2022-07" db="EMBL/GenBank/DDBJ databases">
        <title>Enhanced cultured diversity of the mouse gut microbiota enables custom-made synthetic communities.</title>
        <authorList>
            <person name="Afrizal A."/>
        </authorList>
    </citation>
    <scope>NUCLEOTIDE SEQUENCE</scope>
    <source>
        <strain evidence="7">DSM 29482</strain>
    </source>
</reference>
<comment type="caution">
    <text evidence="7">The sequence shown here is derived from an EMBL/GenBank/DDBJ whole genome shotgun (WGS) entry which is preliminary data.</text>
</comment>
<sequence>MNIQFNNLNDVTIILICLSIMLFSGFLVTRITKMLKLPNVTGYIVAGILIGPYVLNIIPAIAAENMGFVGDIALAFIAFDVGKFLRKEIFQSTGTKVIVITLFESLFTGFVVTISMHFVFKLDWNFSLLLGAISTATAPASTMMTINQYKAHGKFVNTLLQVIALDDVVCLIVFSVIIAIINANETGVILFDTVILPIMLNIAALGIGFLSGMILDRLLIPNRSDDNRLILTIALLFGISGLCSAFDISPLLSCMVFGATYINTTQDKRLYKQINNFTPPILSLFFIISGVRLDIGALSTLGIVGVSYFLIRIIGKYIGAFLGCYVTNMDETISNYLGLALIPQAGVSIGLAFLGQRILPVDIGNQMMTIILASSVLYELIGPASAKVALALSGAIEEDKIKTSKEKERYLQVYKRI</sequence>
<dbReference type="PANTHER" id="PTHR43021">
    <property type="entry name" value="NA(+)/H(+) ANTIPORTER-RELATED"/>
    <property type="match status" value="1"/>
</dbReference>
<dbReference type="PANTHER" id="PTHR43021:SF2">
    <property type="entry name" value="CATION_H+ EXCHANGER DOMAIN-CONTAINING PROTEIN"/>
    <property type="match status" value="1"/>
</dbReference>
<evidence type="ECO:0000256" key="4">
    <source>
        <dbReference type="ARBA" id="ARBA00023136"/>
    </source>
</evidence>
<dbReference type="GO" id="GO:0015297">
    <property type="term" value="F:antiporter activity"/>
    <property type="evidence" value="ECO:0007669"/>
    <property type="project" value="InterPro"/>
</dbReference>
<feature type="transmembrane region" description="Helical" evidence="5">
    <location>
        <begin position="187"/>
        <end position="209"/>
    </location>
</feature>
<dbReference type="GO" id="GO:1902600">
    <property type="term" value="P:proton transmembrane transport"/>
    <property type="evidence" value="ECO:0007669"/>
    <property type="project" value="InterPro"/>
</dbReference>
<accession>A0A9X2MJA4</accession>